<reference evidence="2" key="1">
    <citation type="submission" date="2020-03" db="EMBL/GenBank/DDBJ databases">
        <title>The deep terrestrial virosphere.</title>
        <authorList>
            <person name="Holmfeldt K."/>
            <person name="Nilsson E."/>
            <person name="Simone D."/>
            <person name="Lopez-Fernandez M."/>
            <person name="Wu X."/>
            <person name="de Brujin I."/>
            <person name="Lundin D."/>
            <person name="Andersson A."/>
            <person name="Bertilsson S."/>
            <person name="Dopson M."/>
        </authorList>
    </citation>
    <scope>NUCLEOTIDE SEQUENCE</scope>
    <source>
        <strain evidence="2">MM415A04731</strain>
        <strain evidence="3">MM415B04938</strain>
    </source>
</reference>
<evidence type="ECO:0000256" key="1">
    <source>
        <dbReference type="SAM" id="Phobius"/>
    </source>
</evidence>
<evidence type="ECO:0000313" key="2">
    <source>
        <dbReference type="EMBL" id="QJA69322.1"/>
    </source>
</evidence>
<evidence type="ECO:0000313" key="3">
    <source>
        <dbReference type="EMBL" id="QJA96094.1"/>
    </source>
</evidence>
<dbReference type="AlphaFoldDB" id="A0A6M3JJU2"/>
<dbReference type="EMBL" id="MT141696">
    <property type="protein sequence ID" value="QJA69322.1"/>
    <property type="molecule type" value="Genomic_DNA"/>
</dbReference>
<proteinExistence type="predicted"/>
<keyword evidence="1" id="KW-0812">Transmembrane</keyword>
<accession>A0A6M3JJU2</accession>
<evidence type="ECO:0008006" key="4">
    <source>
        <dbReference type="Google" id="ProtNLM"/>
    </source>
</evidence>
<organism evidence="2">
    <name type="scientific">viral metagenome</name>
    <dbReference type="NCBI Taxonomy" id="1070528"/>
    <lineage>
        <taxon>unclassified sequences</taxon>
        <taxon>metagenomes</taxon>
        <taxon>organismal metagenomes</taxon>
    </lineage>
</organism>
<sequence length="64" mass="6994">MTKWWKSKTVWLNIIGAVVAIVQAAQGQAWLNPEYQVFILAVLNALVRLLTNTAISGTPASKAK</sequence>
<dbReference type="EMBL" id="MT143370">
    <property type="protein sequence ID" value="QJA96094.1"/>
    <property type="molecule type" value="Genomic_DNA"/>
</dbReference>
<name>A0A6M3JJU2_9ZZZZ</name>
<feature type="transmembrane region" description="Helical" evidence="1">
    <location>
        <begin position="37"/>
        <end position="55"/>
    </location>
</feature>
<keyword evidence="1" id="KW-1133">Transmembrane helix</keyword>
<gene>
    <name evidence="2" type="ORF">MM415A04731_0002</name>
    <name evidence="3" type="ORF">MM415B04938_0003</name>
</gene>
<keyword evidence="1" id="KW-0472">Membrane</keyword>
<protein>
    <recommendedName>
        <fullName evidence="4">Holin</fullName>
    </recommendedName>
</protein>